<keyword evidence="2" id="KW-1185">Reference proteome</keyword>
<organism evidence="1 2">
    <name type="scientific">Bifidobacterium criceti</name>
    <dbReference type="NCBI Taxonomy" id="1960969"/>
    <lineage>
        <taxon>Bacteria</taxon>
        <taxon>Bacillati</taxon>
        <taxon>Actinomycetota</taxon>
        <taxon>Actinomycetes</taxon>
        <taxon>Bifidobacteriales</taxon>
        <taxon>Bifidobacteriaceae</taxon>
        <taxon>Bifidobacterium</taxon>
    </lineage>
</organism>
<accession>A0A2A2EFJ1</accession>
<dbReference type="Proteomes" id="UP000218399">
    <property type="component" value="Unassembled WGS sequence"/>
</dbReference>
<protein>
    <submittedName>
        <fullName evidence="1">Uncharacterized protein</fullName>
    </submittedName>
</protein>
<reference evidence="1 2" key="1">
    <citation type="journal article" date="2017" name="ISME J.">
        <title>Unveiling bifidobacterial biogeography across the mammalian branch of the tree of life.</title>
        <authorList>
            <person name="Milani C."/>
            <person name="Mangifesta M."/>
            <person name="Mancabelli L."/>
            <person name="Lugli G.A."/>
            <person name="James K."/>
            <person name="Duranti S."/>
            <person name="Turroni F."/>
            <person name="Ferrario C."/>
            <person name="Ossiprandi M.C."/>
            <person name="van Sinderen D."/>
            <person name="Ventura M."/>
        </authorList>
    </citation>
    <scope>NUCLEOTIDE SEQUENCE [LARGE SCALE GENOMIC DNA]</scope>
    <source>
        <strain evidence="2">Ham19E</strain>
    </source>
</reference>
<evidence type="ECO:0000313" key="1">
    <source>
        <dbReference type="EMBL" id="PAU67781.1"/>
    </source>
</evidence>
<gene>
    <name evidence="1" type="ORF">B1526_0936</name>
</gene>
<name>A0A2A2EFJ1_9BIFI</name>
<sequence length="68" mass="7437">MSSGVQGTRMHEVCAYACSRWARDLCAYVHTTYIGKGVRCGTTIHASHNAHLYASDQDWGSTAASQEM</sequence>
<evidence type="ECO:0000313" key="2">
    <source>
        <dbReference type="Proteomes" id="UP000218399"/>
    </source>
</evidence>
<dbReference type="EMBL" id="MVOH01000009">
    <property type="protein sequence ID" value="PAU67781.1"/>
    <property type="molecule type" value="Genomic_DNA"/>
</dbReference>
<comment type="caution">
    <text evidence="1">The sequence shown here is derived from an EMBL/GenBank/DDBJ whole genome shotgun (WGS) entry which is preliminary data.</text>
</comment>
<proteinExistence type="predicted"/>
<dbReference type="AlphaFoldDB" id="A0A2A2EFJ1"/>